<keyword evidence="2" id="KW-1185">Reference proteome</keyword>
<organism evidence="1 2">
    <name type="scientific">Mythimna loreyi</name>
    <dbReference type="NCBI Taxonomy" id="667449"/>
    <lineage>
        <taxon>Eukaryota</taxon>
        <taxon>Metazoa</taxon>
        <taxon>Ecdysozoa</taxon>
        <taxon>Arthropoda</taxon>
        <taxon>Hexapoda</taxon>
        <taxon>Insecta</taxon>
        <taxon>Pterygota</taxon>
        <taxon>Neoptera</taxon>
        <taxon>Endopterygota</taxon>
        <taxon>Lepidoptera</taxon>
        <taxon>Glossata</taxon>
        <taxon>Ditrysia</taxon>
        <taxon>Noctuoidea</taxon>
        <taxon>Noctuidae</taxon>
        <taxon>Noctuinae</taxon>
        <taxon>Hadenini</taxon>
        <taxon>Mythimna</taxon>
    </lineage>
</organism>
<dbReference type="Proteomes" id="UP001231649">
    <property type="component" value="Chromosome 3"/>
</dbReference>
<dbReference type="EMBL" id="CM056779">
    <property type="protein sequence ID" value="KAJ8719282.1"/>
    <property type="molecule type" value="Genomic_DNA"/>
</dbReference>
<proteinExistence type="predicted"/>
<sequence length="163" mass="17454">MSFRNNGGVFVTCLRAYVYNSTAALAELSVLTACSSTTHSIIMKTFVCIAVVVACALAEPAPWAGRRDKRSYLEPYGALGLGAPLLPPAALLAAPAAIVHEPVLSVKKIVTVPELVSVRKVVSFPHVTRVAHYVAAPRVTRVTHYSAPRVAYSYAPAYSAGWW</sequence>
<gene>
    <name evidence="1" type="ORF">PYW08_011457</name>
</gene>
<reference evidence="1" key="1">
    <citation type="submission" date="2023-03" db="EMBL/GenBank/DDBJ databases">
        <title>Chromosome-level genomes of two armyworms, Mythimna separata and Mythimna loreyi, provide insights into the biosynthesis and reception of sex pheromones.</title>
        <authorList>
            <person name="Zhao H."/>
        </authorList>
    </citation>
    <scope>NUCLEOTIDE SEQUENCE</scope>
    <source>
        <strain evidence="1">BeijingLab</strain>
    </source>
</reference>
<evidence type="ECO:0000313" key="2">
    <source>
        <dbReference type="Proteomes" id="UP001231649"/>
    </source>
</evidence>
<evidence type="ECO:0000313" key="1">
    <source>
        <dbReference type="EMBL" id="KAJ8719282.1"/>
    </source>
</evidence>
<protein>
    <submittedName>
        <fullName evidence="1">Uncharacterized protein</fullName>
    </submittedName>
</protein>
<name>A0ACC2QJW7_9NEOP</name>
<accession>A0ACC2QJW7</accession>
<comment type="caution">
    <text evidence="1">The sequence shown here is derived from an EMBL/GenBank/DDBJ whole genome shotgun (WGS) entry which is preliminary data.</text>
</comment>